<dbReference type="InterPro" id="IPR001679">
    <property type="entry name" value="DNA_ligase"/>
</dbReference>
<dbReference type="InterPro" id="IPR036420">
    <property type="entry name" value="BRCT_dom_sf"/>
</dbReference>
<dbReference type="Pfam" id="PF01653">
    <property type="entry name" value="DNA_ligase_aden"/>
    <property type="match status" value="1"/>
</dbReference>
<dbReference type="GO" id="GO:0006281">
    <property type="term" value="P:DNA repair"/>
    <property type="evidence" value="ECO:0007669"/>
    <property type="project" value="UniProtKB-KW"/>
</dbReference>
<dbReference type="InterPro" id="IPR004149">
    <property type="entry name" value="Znf_DNAligase_C4"/>
</dbReference>
<keyword evidence="11 15" id="KW-0234">DNA repair</keyword>
<dbReference type="Pfam" id="PF00533">
    <property type="entry name" value="BRCT"/>
    <property type="match status" value="1"/>
</dbReference>
<dbReference type="GO" id="GO:0003911">
    <property type="term" value="F:DNA ligase (NAD+) activity"/>
    <property type="evidence" value="ECO:0007669"/>
    <property type="project" value="UniProtKB-UniRule"/>
</dbReference>
<proteinExistence type="inferred from homology"/>
<evidence type="ECO:0000256" key="15">
    <source>
        <dbReference type="HAMAP-Rule" id="MF_01588"/>
    </source>
</evidence>
<feature type="domain" description="BRCT" evidence="16">
    <location>
        <begin position="644"/>
        <end position="716"/>
    </location>
</feature>
<dbReference type="InterPro" id="IPR018239">
    <property type="entry name" value="DNA_ligase_AS"/>
</dbReference>
<protein>
    <recommendedName>
        <fullName evidence="3 15">DNA ligase</fullName>
        <ecNumber evidence="2 15">6.5.1.2</ecNumber>
    </recommendedName>
    <alternativeName>
        <fullName evidence="15">Polydeoxyribonucleotide synthase [NAD(+)]</fullName>
    </alternativeName>
</protein>
<feature type="binding site" evidence="15">
    <location>
        <position position="132"/>
    </location>
    <ligand>
        <name>NAD(+)</name>
        <dbReference type="ChEBI" id="CHEBI:57540"/>
    </ligand>
</feature>
<dbReference type="HAMAP" id="MF_01588">
    <property type="entry name" value="DNA_ligase_A"/>
    <property type="match status" value="1"/>
</dbReference>
<feature type="binding site" evidence="15">
    <location>
        <position position="467"/>
    </location>
    <ligand>
        <name>Zn(2+)</name>
        <dbReference type="ChEBI" id="CHEBI:29105"/>
    </ligand>
</feature>
<feature type="binding site" evidence="15">
    <location>
        <position position="443"/>
    </location>
    <ligand>
        <name>Zn(2+)</name>
        <dbReference type="ChEBI" id="CHEBI:29105"/>
    </ligand>
</feature>
<dbReference type="PANTHER" id="PTHR23389">
    <property type="entry name" value="CHROMOSOME TRANSMISSION FIDELITY FACTOR 18"/>
    <property type="match status" value="1"/>
</dbReference>
<accession>A0A1V2H577</accession>
<keyword evidence="7 15" id="KW-0227">DNA damage</keyword>
<dbReference type="PROSITE" id="PS50172">
    <property type="entry name" value="BRCT"/>
    <property type="match status" value="1"/>
</dbReference>
<dbReference type="Gene3D" id="3.30.470.30">
    <property type="entry name" value="DNA ligase/mRNA capping enzyme"/>
    <property type="match status" value="1"/>
</dbReference>
<feature type="active site" description="N6-AMP-lysine intermediate" evidence="15">
    <location>
        <position position="134"/>
    </location>
</feature>
<comment type="caution">
    <text evidence="15">Lacks conserved residue(s) required for the propagation of feature annotation.</text>
</comment>
<evidence type="ECO:0000256" key="10">
    <source>
        <dbReference type="ARBA" id="ARBA00023027"/>
    </source>
</evidence>
<evidence type="ECO:0000256" key="11">
    <source>
        <dbReference type="ARBA" id="ARBA00023204"/>
    </source>
</evidence>
<dbReference type="OrthoDB" id="9759736at2"/>
<dbReference type="CDD" id="cd00114">
    <property type="entry name" value="LIGANc"/>
    <property type="match status" value="1"/>
</dbReference>
<dbReference type="RefSeq" id="WP_076956540.1">
    <property type="nucleotide sequence ID" value="NZ_MLCO01000047.1"/>
</dbReference>
<dbReference type="SMART" id="SM00292">
    <property type="entry name" value="BRCT"/>
    <property type="match status" value="1"/>
</dbReference>
<dbReference type="EMBL" id="MLCO01000047">
    <property type="protein sequence ID" value="ONG56250.1"/>
    <property type="molecule type" value="Genomic_DNA"/>
</dbReference>
<keyword evidence="18" id="KW-1185">Reference proteome</keyword>
<dbReference type="Gene3D" id="1.10.150.20">
    <property type="entry name" value="5' to 3' exonuclease, C-terminal subdomain"/>
    <property type="match status" value="2"/>
</dbReference>
<evidence type="ECO:0000256" key="1">
    <source>
        <dbReference type="ARBA" id="ARBA00004067"/>
    </source>
</evidence>
<dbReference type="PROSITE" id="PS01055">
    <property type="entry name" value="DNA_LIGASE_N1"/>
    <property type="match status" value="1"/>
</dbReference>
<comment type="catalytic activity">
    <reaction evidence="13 15">
        <text>NAD(+) + (deoxyribonucleotide)n-3'-hydroxyl + 5'-phospho-(deoxyribonucleotide)m = (deoxyribonucleotide)n+m + AMP + beta-nicotinamide D-nucleotide.</text>
        <dbReference type="EC" id="6.5.1.2"/>
    </reaction>
</comment>
<evidence type="ECO:0000256" key="2">
    <source>
        <dbReference type="ARBA" id="ARBA00012722"/>
    </source>
</evidence>
<feature type="binding site" evidence="15">
    <location>
        <position position="155"/>
    </location>
    <ligand>
        <name>NAD(+)</name>
        <dbReference type="ChEBI" id="CHEBI:57540"/>
    </ligand>
</feature>
<feature type="binding site" evidence="15">
    <location>
        <position position="349"/>
    </location>
    <ligand>
        <name>NAD(+)</name>
        <dbReference type="ChEBI" id="CHEBI:57540"/>
    </ligand>
</feature>
<evidence type="ECO:0000256" key="6">
    <source>
        <dbReference type="ARBA" id="ARBA00022723"/>
    </source>
</evidence>
<comment type="cofactor">
    <cofactor evidence="15">
        <name>Mg(2+)</name>
        <dbReference type="ChEBI" id="CHEBI:18420"/>
    </cofactor>
    <cofactor evidence="15">
        <name>Mn(2+)</name>
        <dbReference type="ChEBI" id="CHEBI:29035"/>
    </cofactor>
</comment>
<evidence type="ECO:0000256" key="3">
    <source>
        <dbReference type="ARBA" id="ARBA00013308"/>
    </source>
</evidence>
<dbReference type="Gene3D" id="3.40.50.10190">
    <property type="entry name" value="BRCT domain"/>
    <property type="match status" value="1"/>
</dbReference>
<dbReference type="SMART" id="SM00532">
    <property type="entry name" value="LIGANc"/>
    <property type="match status" value="1"/>
</dbReference>
<dbReference type="SUPFAM" id="SSF52113">
    <property type="entry name" value="BRCT domain"/>
    <property type="match status" value="1"/>
</dbReference>
<dbReference type="Gene3D" id="6.20.10.30">
    <property type="match status" value="1"/>
</dbReference>
<dbReference type="InterPro" id="IPR041663">
    <property type="entry name" value="DisA/LigA_HHH"/>
</dbReference>
<evidence type="ECO:0000256" key="8">
    <source>
        <dbReference type="ARBA" id="ARBA00022833"/>
    </source>
</evidence>
<dbReference type="AlphaFoldDB" id="A0A1V2H577"/>
<feature type="binding site" evidence="15">
    <location>
        <begin position="48"/>
        <end position="52"/>
    </location>
    <ligand>
        <name>NAD(+)</name>
        <dbReference type="ChEBI" id="CHEBI:57540"/>
    </ligand>
</feature>
<sequence length="739" mass="80409">MTAARPIDSLPLDQITEAEAAAELARLAELIATADIAYHQQDQPVMADAEYDALRRRNAAIEARFPALKRADSPSEAAPGAEPAAGFAKARHGTPMLSLDNAFSADDFLEFAKSVRRFLKLPAEEVLAFAAEPKIDGLSVNLLYEKGVFTRGATRGDGTVGEDITRNLETFASKILPRKLSGNAPDRIEIRGEVFMSKADFLSFHAEQTRLHEEREQRRERGEKVGEAIRIPVNPRNAAAGSLRQLNPEITRSRPLQLFVYAQGESSEPVADTHSGYLARLKEWGFSVNPLSRLLDDETAAETFQAELGEKRAGLPYDIDGVVYKLDRLDWQGRLGFVGRAPRWAIAWKFPAEQATTTLLDIQIQVGRTGALTPRAVMQPVNVGGVMVQHATLHNEDEIARKDARIGDTVVLQRAGDVIPQIVSVVLEKRPAGSTPFVFPDTCPACGSHAVRPEGEVVRRCTGGLICPAQTVERLKHFVARNAMDIEGLGEENIITLHEAGLVKSPADIFKLEQHAEQMRGWEGWGRSAKGAASKKVTNLLAAIDTRRKVPLERFIFALGIRRIGEQNAKLLARHYHSLAQWREKMLAATVVGSEAREELGSIQGIGPAIATELADFFAEKHNREALDDLAQQVTPEDAEDFSASDSPFAGKVLVFTGTLAATSRDEAEAVAERLGAKVTKSVSKKTDFVIVGADAGSKAKKAAELGVTTLTEAEWRAMAGLSPMPEAAPEEPQDEAPG</sequence>
<keyword evidence="12 15" id="KW-0464">Manganese</keyword>
<dbReference type="NCBIfam" id="NF005932">
    <property type="entry name" value="PRK07956.1"/>
    <property type="match status" value="1"/>
</dbReference>
<feature type="binding site" evidence="15">
    <location>
        <position position="193"/>
    </location>
    <ligand>
        <name>NAD(+)</name>
        <dbReference type="ChEBI" id="CHEBI:57540"/>
    </ligand>
</feature>
<feature type="binding site" evidence="15">
    <location>
        <position position="325"/>
    </location>
    <ligand>
        <name>NAD(+)</name>
        <dbReference type="ChEBI" id="CHEBI:57540"/>
    </ligand>
</feature>
<dbReference type="InterPro" id="IPR013840">
    <property type="entry name" value="DNAligase_N"/>
</dbReference>
<name>A0A1V2H577_9PROT</name>
<keyword evidence="6 15" id="KW-0479">Metal-binding</keyword>
<dbReference type="InterPro" id="IPR012340">
    <property type="entry name" value="NA-bd_OB-fold"/>
</dbReference>
<evidence type="ECO:0000313" key="18">
    <source>
        <dbReference type="Proteomes" id="UP000188879"/>
    </source>
</evidence>
<dbReference type="InterPro" id="IPR001357">
    <property type="entry name" value="BRCT_dom"/>
</dbReference>
<keyword evidence="5 15" id="KW-0235">DNA replication</keyword>
<comment type="function">
    <text evidence="1 15">DNA ligase that catalyzes the formation of phosphodiester linkages between 5'-phosphoryl and 3'-hydroxyl groups in double-stranded DNA using NAD as a coenzyme and as the energy source for the reaction. It is essential for DNA replication and repair of damaged DNA.</text>
</comment>
<dbReference type="Pfam" id="PF12826">
    <property type="entry name" value="HHH_2"/>
    <property type="match status" value="1"/>
</dbReference>
<comment type="caution">
    <text evidence="17">The sequence shown here is derived from an EMBL/GenBank/DDBJ whole genome shotgun (WGS) entry which is preliminary data.</text>
</comment>
<dbReference type="PIRSF" id="PIRSF001604">
    <property type="entry name" value="LigA"/>
    <property type="match status" value="1"/>
</dbReference>
<feature type="binding site" evidence="15">
    <location>
        <begin position="98"/>
        <end position="99"/>
    </location>
    <ligand>
        <name>NAD(+)</name>
        <dbReference type="ChEBI" id="CHEBI:57540"/>
    </ligand>
</feature>
<dbReference type="InterPro" id="IPR004150">
    <property type="entry name" value="NAD_DNA_ligase_OB"/>
</dbReference>
<dbReference type="SUPFAM" id="SSF56091">
    <property type="entry name" value="DNA ligase/mRNA capping enzyme, catalytic domain"/>
    <property type="match status" value="1"/>
</dbReference>
<evidence type="ECO:0000256" key="13">
    <source>
        <dbReference type="ARBA" id="ARBA00034005"/>
    </source>
</evidence>
<dbReference type="NCBIfam" id="TIGR00575">
    <property type="entry name" value="dnlj"/>
    <property type="match status" value="1"/>
</dbReference>
<organism evidence="17 18">
    <name type="scientific">Teichococcus deserti</name>
    <dbReference type="NCBI Taxonomy" id="1817963"/>
    <lineage>
        <taxon>Bacteria</taxon>
        <taxon>Pseudomonadati</taxon>
        <taxon>Pseudomonadota</taxon>
        <taxon>Alphaproteobacteria</taxon>
        <taxon>Acetobacterales</taxon>
        <taxon>Roseomonadaceae</taxon>
        <taxon>Roseomonas</taxon>
    </lineage>
</organism>
<feature type="binding site" evidence="15">
    <location>
        <position position="446"/>
    </location>
    <ligand>
        <name>Zn(2+)</name>
        <dbReference type="ChEBI" id="CHEBI:29105"/>
    </ligand>
</feature>
<keyword evidence="9 15" id="KW-0460">Magnesium</keyword>
<keyword evidence="4 15" id="KW-0436">Ligase</keyword>
<dbReference type="InterPro" id="IPR013839">
    <property type="entry name" value="DNAligase_adenylation"/>
</dbReference>
<gene>
    <name evidence="15" type="primary">ligA</name>
    <name evidence="17" type="ORF">BKE38_06350</name>
</gene>
<dbReference type="PANTHER" id="PTHR23389:SF9">
    <property type="entry name" value="DNA LIGASE"/>
    <property type="match status" value="1"/>
</dbReference>
<evidence type="ECO:0000256" key="14">
    <source>
        <dbReference type="ARBA" id="ARBA00060881"/>
    </source>
</evidence>
<reference evidence="17 18" key="1">
    <citation type="submission" date="2016-10" db="EMBL/GenBank/DDBJ databases">
        <title>Draft Genome sequence of Roseomonas sp. strain M3.</title>
        <authorList>
            <person name="Subhash Y."/>
            <person name="Lee S."/>
        </authorList>
    </citation>
    <scope>NUCLEOTIDE SEQUENCE [LARGE SCALE GENOMIC DNA]</scope>
    <source>
        <strain evidence="17 18">M3</strain>
    </source>
</reference>
<comment type="similarity">
    <text evidence="14 15">Belongs to the NAD-dependent DNA ligase family. LigA subfamily.</text>
</comment>
<evidence type="ECO:0000256" key="4">
    <source>
        <dbReference type="ARBA" id="ARBA00022598"/>
    </source>
</evidence>
<evidence type="ECO:0000256" key="12">
    <source>
        <dbReference type="ARBA" id="ARBA00023211"/>
    </source>
</evidence>
<keyword evidence="10 15" id="KW-0520">NAD</keyword>
<dbReference type="GO" id="GO:0005829">
    <property type="term" value="C:cytosol"/>
    <property type="evidence" value="ECO:0007669"/>
    <property type="project" value="TreeGrafter"/>
</dbReference>
<dbReference type="Proteomes" id="UP000188879">
    <property type="component" value="Unassembled WGS sequence"/>
</dbReference>
<dbReference type="SUPFAM" id="SSF47781">
    <property type="entry name" value="RuvA domain 2-like"/>
    <property type="match status" value="1"/>
</dbReference>
<keyword evidence="8 15" id="KW-0862">Zinc</keyword>
<dbReference type="GO" id="GO:0046872">
    <property type="term" value="F:metal ion binding"/>
    <property type="evidence" value="ECO:0007669"/>
    <property type="project" value="UniProtKB-KW"/>
</dbReference>
<dbReference type="GO" id="GO:0006260">
    <property type="term" value="P:DNA replication"/>
    <property type="evidence" value="ECO:0007669"/>
    <property type="project" value="UniProtKB-KW"/>
</dbReference>
<dbReference type="Gene3D" id="1.10.287.610">
    <property type="entry name" value="Helix hairpin bin"/>
    <property type="match status" value="1"/>
</dbReference>
<evidence type="ECO:0000256" key="5">
    <source>
        <dbReference type="ARBA" id="ARBA00022705"/>
    </source>
</evidence>
<dbReference type="Pfam" id="PF03120">
    <property type="entry name" value="OB_DNA_ligase"/>
    <property type="match status" value="1"/>
</dbReference>
<dbReference type="Pfam" id="PF03119">
    <property type="entry name" value="DNA_ligase_ZBD"/>
    <property type="match status" value="1"/>
</dbReference>
<dbReference type="InterPro" id="IPR010994">
    <property type="entry name" value="RuvA_2-like"/>
</dbReference>
<evidence type="ECO:0000259" key="16">
    <source>
        <dbReference type="PROSITE" id="PS50172"/>
    </source>
</evidence>
<dbReference type="Gene3D" id="2.40.50.140">
    <property type="entry name" value="Nucleic acid-binding proteins"/>
    <property type="match status" value="1"/>
</dbReference>
<evidence type="ECO:0000313" key="17">
    <source>
        <dbReference type="EMBL" id="ONG56250.1"/>
    </source>
</evidence>
<evidence type="ECO:0000256" key="9">
    <source>
        <dbReference type="ARBA" id="ARBA00022842"/>
    </source>
</evidence>
<dbReference type="SUPFAM" id="SSF50249">
    <property type="entry name" value="Nucleic acid-binding proteins"/>
    <property type="match status" value="1"/>
</dbReference>
<dbReference type="FunFam" id="2.40.50.140:FF:000012">
    <property type="entry name" value="DNA ligase"/>
    <property type="match status" value="1"/>
</dbReference>
<dbReference type="CDD" id="cd17748">
    <property type="entry name" value="BRCT_DNA_ligase_like"/>
    <property type="match status" value="1"/>
</dbReference>
<evidence type="ECO:0000256" key="7">
    <source>
        <dbReference type="ARBA" id="ARBA00022763"/>
    </source>
</evidence>
<dbReference type="EC" id="6.5.1.2" evidence="2 15"/>